<name>A0A2A8CTR6_9BACT</name>
<evidence type="ECO:0000259" key="1">
    <source>
        <dbReference type="Pfam" id="PF26390"/>
    </source>
</evidence>
<comment type="caution">
    <text evidence="2">The sequence shown here is derived from an EMBL/GenBank/DDBJ whole genome shotgun (WGS) entry which is preliminary data.</text>
</comment>
<dbReference type="InterPro" id="IPR058837">
    <property type="entry name" value="MamS_MamX_dom"/>
</dbReference>
<dbReference type="AlphaFoldDB" id="A0A2A8CTR6"/>
<dbReference type="OrthoDB" id="5455132at2"/>
<reference evidence="2 3" key="1">
    <citation type="submission" date="2017-10" db="EMBL/GenBank/DDBJ databases">
        <title>Draft genome of Longibacter Salinarum.</title>
        <authorList>
            <person name="Goh K.M."/>
            <person name="Shamsir M.S."/>
            <person name="Lim S.W."/>
        </authorList>
    </citation>
    <scope>NUCLEOTIDE SEQUENCE [LARGE SCALE GENOMIC DNA]</scope>
    <source>
        <strain evidence="2 3">KCTC 52045</strain>
    </source>
</reference>
<evidence type="ECO:0000313" key="2">
    <source>
        <dbReference type="EMBL" id="PEN11092.1"/>
    </source>
</evidence>
<dbReference type="CDD" id="cd03524">
    <property type="entry name" value="RPA2_OBF_family"/>
    <property type="match status" value="1"/>
</dbReference>
<evidence type="ECO:0000313" key="3">
    <source>
        <dbReference type="Proteomes" id="UP000220102"/>
    </source>
</evidence>
<sequence>MNIARWRQVIAIAGTLLIFSTLGAESLQAQNRQNRWVADSTYARLYDPATLDTLHGTIARIDRIASPGRRATTGIHIELDTGAETLPVHLGPAFFVEDPEQPLRVGDEIKVTGSRVTFQGEAALIATQMRHGDRFLQLRTADGRPMWRGRRGPR</sequence>
<accession>A0A2A8CTR6</accession>
<protein>
    <recommendedName>
        <fullName evidence="1">Magnetosome protein MamS/MamX domain-containing protein</fullName>
    </recommendedName>
</protein>
<dbReference type="RefSeq" id="WP_098078997.1">
    <property type="nucleotide sequence ID" value="NZ_PDEQ01000012.1"/>
</dbReference>
<gene>
    <name evidence="2" type="ORF">CRI94_16865</name>
</gene>
<dbReference type="Proteomes" id="UP000220102">
    <property type="component" value="Unassembled WGS sequence"/>
</dbReference>
<dbReference type="Pfam" id="PF26390">
    <property type="entry name" value="MamS_MamX"/>
    <property type="match status" value="1"/>
</dbReference>
<feature type="domain" description="Magnetosome protein MamS/MamX" evidence="1">
    <location>
        <begin position="51"/>
        <end position="136"/>
    </location>
</feature>
<organism evidence="2 3">
    <name type="scientific">Longibacter salinarum</name>
    <dbReference type="NCBI Taxonomy" id="1850348"/>
    <lineage>
        <taxon>Bacteria</taxon>
        <taxon>Pseudomonadati</taxon>
        <taxon>Rhodothermota</taxon>
        <taxon>Rhodothermia</taxon>
        <taxon>Rhodothermales</taxon>
        <taxon>Salisaetaceae</taxon>
        <taxon>Longibacter</taxon>
    </lineage>
</organism>
<dbReference type="EMBL" id="PDEQ01000012">
    <property type="protein sequence ID" value="PEN11092.1"/>
    <property type="molecule type" value="Genomic_DNA"/>
</dbReference>
<keyword evidence="3" id="KW-1185">Reference proteome</keyword>
<proteinExistence type="predicted"/>